<dbReference type="GO" id="GO:0007051">
    <property type="term" value="P:spindle organization"/>
    <property type="evidence" value="ECO:0007669"/>
    <property type="project" value="InterPro"/>
</dbReference>
<name>A0A8S1EUL5_9PELO</name>
<accession>A0A8S1EUL5</accession>
<comment type="caution">
    <text evidence="9">The sequence shown here is derived from an EMBL/GenBank/DDBJ whole genome shotgun (WGS) entry which is preliminary data.</text>
</comment>
<dbReference type="GO" id="GO:0046785">
    <property type="term" value="P:microtubule polymerization"/>
    <property type="evidence" value="ECO:0007669"/>
    <property type="project" value="InterPro"/>
</dbReference>
<dbReference type="GO" id="GO:0061863">
    <property type="term" value="F:microtubule plus end polymerase"/>
    <property type="evidence" value="ECO:0007669"/>
    <property type="project" value="InterPro"/>
</dbReference>
<dbReference type="InterPro" id="IPR021133">
    <property type="entry name" value="HEAT_type_2"/>
</dbReference>
<comment type="similarity">
    <text evidence="5">Belongs to the TOG/XMAP215 family.</text>
</comment>
<gene>
    <name evidence="9" type="ORF">CBOVIS_LOCUS7819</name>
</gene>
<dbReference type="InterPro" id="IPR034085">
    <property type="entry name" value="TOG"/>
</dbReference>
<comment type="subcellular location">
    <subcellularLocation>
        <location evidence="1">Cytoplasm</location>
        <location evidence="1">Cytoskeleton</location>
    </subcellularLocation>
</comment>
<feature type="repeat" description="HEAT" evidence="6">
    <location>
        <begin position="103"/>
        <end position="141"/>
    </location>
</feature>
<evidence type="ECO:0000256" key="5">
    <source>
        <dbReference type="ARBA" id="ARBA00025722"/>
    </source>
</evidence>
<dbReference type="SUPFAM" id="SSF48371">
    <property type="entry name" value="ARM repeat"/>
    <property type="match status" value="1"/>
</dbReference>
<evidence type="ECO:0000256" key="7">
    <source>
        <dbReference type="SAM" id="MobiDB-lite"/>
    </source>
</evidence>
<evidence type="ECO:0000259" key="8">
    <source>
        <dbReference type="SMART" id="SM01349"/>
    </source>
</evidence>
<evidence type="ECO:0000256" key="4">
    <source>
        <dbReference type="ARBA" id="ARBA00023212"/>
    </source>
</evidence>
<evidence type="ECO:0000256" key="2">
    <source>
        <dbReference type="ARBA" id="ARBA00022490"/>
    </source>
</evidence>
<dbReference type="GO" id="GO:0051010">
    <property type="term" value="F:microtubule plus-end binding"/>
    <property type="evidence" value="ECO:0007669"/>
    <property type="project" value="InterPro"/>
</dbReference>
<feature type="repeat" description="HEAT" evidence="6">
    <location>
        <begin position="179"/>
        <end position="215"/>
    </location>
</feature>
<dbReference type="Pfam" id="PF21041">
    <property type="entry name" value="XMAP215_CLASP_TOG"/>
    <property type="match status" value="1"/>
</dbReference>
<sequence>MDAWTILNEVDVIAKWSTDHKKSVYEGGKWSERRDGLEELNKLIEQNPKLSTASMTIYGELMDELRKILDRESNIAVVSTAARTVELLARGLRSKFAGFIGMVLPFLIKRTKDKKKNVRDAMSLAIDAVTATTNPERIQKDIVDWFGIASPESKQTLLEFLYRYFIHMERVDVAFIKALAPLVVKCATDSDVTVREKACMAIGSMRRLLGDAIASFIAPVSADSVKMEKIAQYEAEAMEKWKELNAEKAKLCAGFSDGGEGTELATSVSNEEKVTQEIDSWELLEEIDVSAKLDKTVETQITDKNWKERLAGCEAIKKEVDAAGRITMSERLRELCGMLLKIIEKDVNVNVASCAANVLNGIANKTRFEYKPIANKGFMICFEKLKDKKAILRDALNELLDSSSLTTPLSAYSDVVISALAHKNPQTRAQTAAFLARYLGQQDSSTLPVATLKTMTETITKMANDAEKEVRDEILKCVAAVAKCLSLPIAQKLFPGIFDDNLKSEKIPGLVDEMEKQFGKTATPKMRRLAEKFAVMSNPIKKGTMPANRPASAPRIAPNRPVIKPAAATKPLPRVADPSTNRRPFTARPAPSQTVRPPIKPVGAKSKVEVGPAPRTSSATRPQASKLPLPRAELKSRIAPAPNGKIPIYF</sequence>
<dbReference type="Gene3D" id="1.25.10.10">
    <property type="entry name" value="Leucine-rich Repeat Variant"/>
    <property type="match status" value="2"/>
</dbReference>
<dbReference type="GO" id="GO:0030951">
    <property type="term" value="P:establishment or maintenance of microtubule cytoskeleton polarity"/>
    <property type="evidence" value="ECO:0007669"/>
    <property type="project" value="InterPro"/>
</dbReference>
<dbReference type="InterPro" id="IPR024395">
    <property type="entry name" value="CLASP_N_dom"/>
</dbReference>
<evidence type="ECO:0000313" key="10">
    <source>
        <dbReference type="Proteomes" id="UP000494206"/>
    </source>
</evidence>
<dbReference type="PANTHER" id="PTHR12609">
    <property type="entry name" value="MICROTUBULE ASSOCIATED PROTEIN XMAP215"/>
    <property type="match status" value="1"/>
</dbReference>
<keyword evidence="4" id="KW-0206">Cytoskeleton</keyword>
<keyword evidence="2" id="KW-0963">Cytoplasm</keyword>
<dbReference type="GO" id="GO:0005856">
    <property type="term" value="C:cytoskeleton"/>
    <property type="evidence" value="ECO:0007669"/>
    <property type="project" value="UniProtKB-SubCell"/>
</dbReference>
<dbReference type="AlphaFoldDB" id="A0A8S1EUL5"/>
<dbReference type="Proteomes" id="UP000494206">
    <property type="component" value="Unassembled WGS sequence"/>
</dbReference>
<feature type="domain" description="TOG" evidence="8">
    <location>
        <begin position="282"/>
        <end position="523"/>
    </location>
</feature>
<dbReference type="FunFam" id="1.25.10.10:FF:000019">
    <property type="entry name" value="Cytoskeleton-associated protein 5"/>
    <property type="match status" value="1"/>
</dbReference>
<feature type="domain" description="TOG" evidence="8">
    <location>
        <begin position="5"/>
        <end position="242"/>
    </location>
</feature>
<evidence type="ECO:0000256" key="6">
    <source>
        <dbReference type="PROSITE-ProRule" id="PRU00103"/>
    </source>
</evidence>
<dbReference type="OrthoDB" id="205662at2759"/>
<reference evidence="9 10" key="1">
    <citation type="submission" date="2020-04" db="EMBL/GenBank/DDBJ databases">
        <authorList>
            <person name="Laetsch R D."/>
            <person name="Stevens L."/>
            <person name="Kumar S."/>
            <person name="Blaxter L. M."/>
        </authorList>
    </citation>
    <scope>NUCLEOTIDE SEQUENCE [LARGE SCALE GENOMIC DNA]</scope>
</reference>
<protein>
    <recommendedName>
        <fullName evidence="8">TOG domain-containing protein</fullName>
    </recommendedName>
</protein>
<organism evidence="9 10">
    <name type="scientific">Caenorhabditis bovis</name>
    <dbReference type="NCBI Taxonomy" id="2654633"/>
    <lineage>
        <taxon>Eukaryota</taxon>
        <taxon>Metazoa</taxon>
        <taxon>Ecdysozoa</taxon>
        <taxon>Nematoda</taxon>
        <taxon>Chromadorea</taxon>
        <taxon>Rhabditida</taxon>
        <taxon>Rhabditina</taxon>
        <taxon>Rhabditomorpha</taxon>
        <taxon>Rhabditoidea</taxon>
        <taxon>Rhabditidae</taxon>
        <taxon>Peloderinae</taxon>
        <taxon>Caenorhabditis</taxon>
    </lineage>
</organism>
<dbReference type="InterPro" id="IPR011989">
    <property type="entry name" value="ARM-like"/>
</dbReference>
<evidence type="ECO:0000256" key="1">
    <source>
        <dbReference type="ARBA" id="ARBA00004245"/>
    </source>
</evidence>
<dbReference type="SMART" id="SM01349">
    <property type="entry name" value="TOG"/>
    <property type="match status" value="2"/>
</dbReference>
<dbReference type="InterPro" id="IPR048491">
    <property type="entry name" value="XMAP215_CLASP_TOG"/>
</dbReference>
<evidence type="ECO:0000313" key="9">
    <source>
        <dbReference type="EMBL" id="CAB3405644.1"/>
    </source>
</evidence>
<proteinExistence type="inferred from homology"/>
<keyword evidence="10" id="KW-1185">Reference proteome</keyword>
<feature type="region of interest" description="Disordered" evidence="7">
    <location>
        <begin position="566"/>
        <end position="638"/>
    </location>
</feature>
<evidence type="ECO:0000256" key="3">
    <source>
        <dbReference type="ARBA" id="ARBA00022737"/>
    </source>
</evidence>
<dbReference type="InterPro" id="IPR016024">
    <property type="entry name" value="ARM-type_fold"/>
</dbReference>
<dbReference type="PROSITE" id="PS50077">
    <property type="entry name" value="HEAT_REPEAT"/>
    <property type="match status" value="2"/>
</dbReference>
<dbReference type="InterPro" id="IPR045110">
    <property type="entry name" value="XMAP215"/>
</dbReference>
<keyword evidence="3" id="KW-0677">Repeat</keyword>
<dbReference type="Pfam" id="PF12348">
    <property type="entry name" value="CLASP_N"/>
    <property type="match status" value="1"/>
</dbReference>
<dbReference type="EMBL" id="CADEPM010000004">
    <property type="protein sequence ID" value="CAB3405644.1"/>
    <property type="molecule type" value="Genomic_DNA"/>
</dbReference>